<sequence length="187" mass="21288">IVFLYIQTHGYTIASFSASENNPSGDMIKSYQMIDQWLDEINAKVVIVTIMACGSTEFSFPLKDGPCPRIVFVNSAGEFIGMLGEIPEYAFAADTKYGDNNGYVSIKEIADVLDYDPFWGGDWGRLYQTYDELYAKGRSFVEAEGCSKMSDTSNIASKIYLTDYYYKIDFTPDPPERQPYNWIYYKP</sequence>
<reference evidence="1 2" key="1">
    <citation type="submission" date="2017-09" db="EMBL/GenBank/DDBJ databases">
        <title>Depth-based differentiation of microbial function through sediment-hosted aquifers and enrichment of novel symbionts in the deep terrestrial subsurface.</title>
        <authorList>
            <person name="Probst A.J."/>
            <person name="Ladd B."/>
            <person name="Jarett J.K."/>
            <person name="Geller-Mcgrath D.E."/>
            <person name="Sieber C.M."/>
            <person name="Emerson J.B."/>
            <person name="Anantharaman K."/>
            <person name="Thomas B.C."/>
            <person name="Malmstrom R."/>
            <person name="Stieglmeier M."/>
            <person name="Klingl A."/>
            <person name="Woyke T."/>
            <person name="Ryan C.M."/>
            <person name="Banfield J.F."/>
        </authorList>
    </citation>
    <scope>NUCLEOTIDE SEQUENCE [LARGE SCALE GENOMIC DNA]</scope>
    <source>
        <strain evidence="1">CG18_big_fil_WC_8_21_14_2_50_37_10</strain>
    </source>
</reference>
<proteinExistence type="predicted"/>
<organism evidence="1 2">
    <name type="scientific">Candidatus Nealsonbacteria bacterium CG18_big_fil_WC_8_21_14_2_50_37_10</name>
    <dbReference type="NCBI Taxonomy" id="1974717"/>
    <lineage>
        <taxon>Bacteria</taxon>
        <taxon>Candidatus Nealsoniibacteriota</taxon>
    </lineage>
</organism>
<accession>A0A2H0FL99</accession>
<comment type="caution">
    <text evidence="1">The sequence shown here is derived from an EMBL/GenBank/DDBJ whole genome shotgun (WGS) entry which is preliminary data.</text>
</comment>
<dbReference type="EMBL" id="PCUC01000005">
    <property type="protein sequence ID" value="PIQ07476.1"/>
    <property type="molecule type" value="Genomic_DNA"/>
</dbReference>
<gene>
    <name evidence="1" type="ORF">COW72_00075</name>
</gene>
<evidence type="ECO:0000313" key="1">
    <source>
        <dbReference type="EMBL" id="PIQ07476.1"/>
    </source>
</evidence>
<evidence type="ECO:0000313" key="2">
    <source>
        <dbReference type="Proteomes" id="UP000230778"/>
    </source>
</evidence>
<dbReference type="AlphaFoldDB" id="A0A2H0FL99"/>
<feature type="non-terminal residue" evidence="1">
    <location>
        <position position="1"/>
    </location>
</feature>
<name>A0A2H0FL99_9BACT</name>
<protein>
    <submittedName>
        <fullName evidence="1">Uncharacterized protein</fullName>
    </submittedName>
</protein>
<dbReference type="Proteomes" id="UP000230778">
    <property type="component" value="Unassembled WGS sequence"/>
</dbReference>